<dbReference type="CDD" id="cd00180">
    <property type="entry name" value="PKc"/>
    <property type="match status" value="1"/>
</dbReference>
<dbReference type="InterPro" id="IPR011009">
    <property type="entry name" value="Kinase-like_dom_sf"/>
</dbReference>
<dbReference type="GO" id="GO:0005829">
    <property type="term" value="C:cytosol"/>
    <property type="evidence" value="ECO:0007669"/>
    <property type="project" value="TreeGrafter"/>
</dbReference>
<dbReference type="SMART" id="SM00220">
    <property type="entry name" value="S_TKc"/>
    <property type="match status" value="1"/>
</dbReference>
<dbReference type="Proteomes" id="UP000029665">
    <property type="component" value="Unassembled WGS sequence"/>
</dbReference>
<dbReference type="EMBL" id="CCBP010000125">
    <property type="protein sequence ID" value="CDO74162.1"/>
    <property type="molecule type" value="Genomic_DNA"/>
</dbReference>
<reference evidence="4" key="1">
    <citation type="submission" date="2014-01" db="EMBL/GenBank/DDBJ databases">
        <title>The genome of the white-rot fungus Pycnoporus cinnabarinus: a basidiomycete model with a versatile arsenal for lignocellulosic biomass breakdown.</title>
        <authorList>
            <person name="Levasseur A."/>
            <person name="Lomascolo A."/>
            <person name="Ruiz-Duenas F.J."/>
            <person name="Uzan E."/>
            <person name="Piumi F."/>
            <person name="Kues U."/>
            <person name="Ram A.F.J."/>
            <person name="Murat C."/>
            <person name="Haon M."/>
            <person name="Benoit I."/>
            <person name="Arfi Y."/>
            <person name="Chevret D."/>
            <person name="Drula E."/>
            <person name="Kwon M.J."/>
            <person name="Gouret P."/>
            <person name="Lesage-Meessen L."/>
            <person name="Lombard V."/>
            <person name="Mariette J."/>
            <person name="Noirot C."/>
            <person name="Park J."/>
            <person name="Patyshakuliyeva A."/>
            <person name="Wieneger R.A.B."/>
            <person name="Wosten H.A.B."/>
            <person name="Martin F."/>
            <person name="Coutinho P.M."/>
            <person name="de Vries R."/>
            <person name="Martinez A.T."/>
            <person name="Klopp C."/>
            <person name="Pontarotti P."/>
            <person name="Henrissat B."/>
            <person name="Record E."/>
        </authorList>
    </citation>
    <scope>NUCLEOTIDE SEQUENCE [LARGE SCALE GENOMIC DNA]</scope>
    <source>
        <strain evidence="4">BRFM137</strain>
    </source>
</reference>
<comment type="caution">
    <text evidence="4">The sequence shown here is derived from an EMBL/GenBank/DDBJ whole genome shotgun (WGS) entry which is preliminary data.</text>
</comment>
<organism evidence="4 5">
    <name type="scientific">Pycnoporus cinnabarinus</name>
    <name type="common">Cinnabar-red polypore</name>
    <name type="synonym">Trametes cinnabarina</name>
    <dbReference type="NCBI Taxonomy" id="5643"/>
    <lineage>
        <taxon>Eukaryota</taxon>
        <taxon>Fungi</taxon>
        <taxon>Dikarya</taxon>
        <taxon>Basidiomycota</taxon>
        <taxon>Agaricomycotina</taxon>
        <taxon>Agaricomycetes</taxon>
        <taxon>Polyporales</taxon>
        <taxon>Polyporaceae</taxon>
        <taxon>Trametes</taxon>
    </lineage>
</organism>
<dbReference type="GO" id="GO:0035556">
    <property type="term" value="P:intracellular signal transduction"/>
    <property type="evidence" value="ECO:0007669"/>
    <property type="project" value="TreeGrafter"/>
</dbReference>
<dbReference type="SUPFAM" id="SSF56112">
    <property type="entry name" value="Protein kinase-like (PK-like)"/>
    <property type="match status" value="1"/>
</dbReference>
<dbReference type="PANTHER" id="PTHR24346">
    <property type="entry name" value="MAP/MICROTUBULE AFFINITY-REGULATING KINASE"/>
    <property type="match status" value="1"/>
</dbReference>
<evidence type="ECO:0000313" key="5">
    <source>
        <dbReference type="Proteomes" id="UP000029665"/>
    </source>
</evidence>
<dbReference type="OrthoDB" id="5987198at2759"/>
<keyword evidence="1" id="KW-0547">Nucleotide-binding</keyword>
<evidence type="ECO:0000256" key="2">
    <source>
        <dbReference type="ARBA" id="ARBA00022840"/>
    </source>
</evidence>
<dbReference type="Pfam" id="PF00069">
    <property type="entry name" value="Pkinase"/>
    <property type="match status" value="1"/>
</dbReference>
<dbReference type="GO" id="GO:0005634">
    <property type="term" value="C:nucleus"/>
    <property type="evidence" value="ECO:0007669"/>
    <property type="project" value="TreeGrafter"/>
</dbReference>
<dbReference type="HOGENOM" id="CLU_044121_2_1_1"/>
<dbReference type="PANTHER" id="PTHR24346:SF51">
    <property type="entry name" value="PAS DOMAIN-CONTAINING SERINE_THREONINE-PROTEIN KINASE"/>
    <property type="match status" value="1"/>
</dbReference>
<sequence>MSEVDYASSVAAASAFGAKLSEVEEHWKARQPSFVEHGYSLRPRFRPGWEPSWRRDPTIYFLDAEDYWSTHMLRPHLLDARRLSDNKLVLLKRIKRDSTELAIANYLSSEELRHDPRNHCVPVLDVIPDVKDDSFCYMVMPFFRYIDDPPLETVDNMLDCCEQLFEGLSFLHEHGVAHRDCAYKNIMLDAEPLYPKGFHPITSVSLPDDVTVSAPKLSRKNVPVKYYYIDFGISTRFEPDEPHKLVTGTDGIEQLVPELSNDVPYDPFKVDVFVLGRMLYETFFQKYANVDMIAPLVYDMVDPDPAKRPSAEDVLRRFQEIRRGVSALQAPWRLRPRDEPLVVTAVLETVSLVTAAFKSVF</sequence>
<dbReference type="GO" id="GO:0045719">
    <property type="term" value="P:negative regulation of glycogen biosynthetic process"/>
    <property type="evidence" value="ECO:0007669"/>
    <property type="project" value="TreeGrafter"/>
</dbReference>
<gene>
    <name evidence="4" type="ORF">BN946_scf185043.g213</name>
</gene>
<feature type="domain" description="Protein kinase" evidence="3">
    <location>
        <begin position="1"/>
        <end position="361"/>
    </location>
</feature>
<dbReference type="STRING" id="5643.A0A060SI20"/>
<dbReference type="Gene3D" id="1.10.510.10">
    <property type="entry name" value="Transferase(Phosphotransferase) domain 1"/>
    <property type="match status" value="1"/>
</dbReference>
<dbReference type="PROSITE" id="PS50011">
    <property type="entry name" value="PROTEIN_KINASE_DOM"/>
    <property type="match status" value="1"/>
</dbReference>
<keyword evidence="5" id="KW-1185">Reference proteome</keyword>
<dbReference type="GO" id="GO:0004674">
    <property type="term" value="F:protein serine/threonine kinase activity"/>
    <property type="evidence" value="ECO:0007669"/>
    <property type="project" value="TreeGrafter"/>
</dbReference>
<keyword evidence="2" id="KW-0067">ATP-binding</keyword>
<dbReference type="GO" id="GO:0005524">
    <property type="term" value="F:ATP binding"/>
    <property type="evidence" value="ECO:0007669"/>
    <property type="project" value="UniProtKB-KW"/>
</dbReference>
<accession>A0A060SI20</accession>
<dbReference type="OMA" id="QWRAKGR"/>
<dbReference type="InterPro" id="IPR000719">
    <property type="entry name" value="Prot_kinase_dom"/>
</dbReference>
<name>A0A060SI20_PYCCI</name>
<protein>
    <recommendedName>
        <fullName evidence="3">Protein kinase domain-containing protein</fullName>
    </recommendedName>
</protein>
<evidence type="ECO:0000256" key="1">
    <source>
        <dbReference type="ARBA" id="ARBA00022741"/>
    </source>
</evidence>
<proteinExistence type="predicted"/>
<evidence type="ECO:0000313" key="4">
    <source>
        <dbReference type="EMBL" id="CDO74162.1"/>
    </source>
</evidence>
<evidence type="ECO:0000259" key="3">
    <source>
        <dbReference type="PROSITE" id="PS50011"/>
    </source>
</evidence>
<dbReference type="AlphaFoldDB" id="A0A060SI20"/>